<gene>
    <name evidence="2" type="ORF">SAMN06265370_1128</name>
</gene>
<dbReference type="AlphaFoldDB" id="A0A238XM83"/>
<dbReference type="RefSeq" id="WP_089271254.1">
    <property type="nucleotide sequence ID" value="NZ_FZNN01000012.1"/>
</dbReference>
<reference evidence="2 3" key="1">
    <citation type="submission" date="2017-06" db="EMBL/GenBank/DDBJ databases">
        <authorList>
            <person name="Kim H.J."/>
            <person name="Triplett B.A."/>
        </authorList>
    </citation>
    <scope>NUCLEOTIDE SEQUENCE [LARGE SCALE GENOMIC DNA]</scope>
    <source>
        <strain evidence="2 3">DSM 29052</strain>
    </source>
</reference>
<dbReference type="EMBL" id="FZNN01000012">
    <property type="protein sequence ID" value="SNR59573.1"/>
    <property type="molecule type" value="Genomic_DNA"/>
</dbReference>
<evidence type="ECO:0000313" key="3">
    <source>
        <dbReference type="Proteomes" id="UP000198417"/>
    </source>
</evidence>
<feature type="chain" id="PRO_5012986293" evidence="1">
    <location>
        <begin position="28"/>
        <end position="170"/>
    </location>
</feature>
<organism evidence="2 3">
    <name type="scientific">Puniceibacterium sediminis</name>
    <dbReference type="NCBI Taxonomy" id="1608407"/>
    <lineage>
        <taxon>Bacteria</taxon>
        <taxon>Pseudomonadati</taxon>
        <taxon>Pseudomonadota</taxon>
        <taxon>Alphaproteobacteria</taxon>
        <taxon>Rhodobacterales</taxon>
        <taxon>Paracoccaceae</taxon>
        <taxon>Puniceibacterium</taxon>
    </lineage>
</organism>
<feature type="signal peptide" evidence="1">
    <location>
        <begin position="1"/>
        <end position="27"/>
    </location>
</feature>
<name>A0A238XM83_9RHOB</name>
<proteinExistence type="predicted"/>
<protein>
    <submittedName>
        <fullName evidence="2">Conserved repeat domain-containing protein</fullName>
    </submittedName>
</protein>
<evidence type="ECO:0000313" key="2">
    <source>
        <dbReference type="EMBL" id="SNR59573.1"/>
    </source>
</evidence>
<keyword evidence="3" id="KW-1185">Reference proteome</keyword>
<evidence type="ECO:0000256" key="1">
    <source>
        <dbReference type="SAM" id="SignalP"/>
    </source>
</evidence>
<dbReference type="OrthoDB" id="7861275at2"/>
<accession>A0A238XM83</accession>
<keyword evidence="1" id="KW-0732">Signal</keyword>
<sequence>MFSHIPHISRAALIGMALSMVGVSASADALSSNFSFLIVEKDESGQEKLVERASVRPGEVIHYQLSHENMTDDAMAGIVIAAPVPEGVSLTLGGETTSIEAVFEVQAELDPEQEGLEWSTLPAMRMVADADGVLQQEPLPEEEVAAVRWTFSEPLEAGETAFNSYRVRVE</sequence>
<dbReference type="Proteomes" id="UP000198417">
    <property type="component" value="Unassembled WGS sequence"/>
</dbReference>